<organism evidence="2 3">
    <name type="scientific">Sphingomonas canadensis</name>
    <dbReference type="NCBI Taxonomy" id="1219257"/>
    <lineage>
        <taxon>Bacteria</taxon>
        <taxon>Pseudomonadati</taxon>
        <taxon>Pseudomonadota</taxon>
        <taxon>Alphaproteobacteria</taxon>
        <taxon>Sphingomonadales</taxon>
        <taxon>Sphingomonadaceae</taxon>
        <taxon>Sphingomonas</taxon>
    </lineage>
</organism>
<dbReference type="Proteomes" id="UP001596977">
    <property type="component" value="Unassembled WGS sequence"/>
</dbReference>
<keyword evidence="3" id="KW-1185">Reference proteome</keyword>
<dbReference type="EMBL" id="JBHTJG010000011">
    <property type="protein sequence ID" value="MFD0948311.1"/>
    <property type="molecule type" value="Genomic_DNA"/>
</dbReference>
<evidence type="ECO:0000313" key="3">
    <source>
        <dbReference type="Proteomes" id="UP001596977"/>
    </source>
</evidence>
<keyword evidence="1" id="KW-0812">Transmembrane</keyword>
<evidence type="ECO:0000256" key="1">
    <source>
        <dbReference type="SAM" id="Phobius"/>
    </source>
</evidence>
<gene>
    <name evidence="2" type="ORF">ACFQ1E_18375</name>
</gene>
<keyword evidence="1" id="KW-1133">Transmembrane helix</keyword>
<feature type="transmembrane region" description="Helical" evidence="1">
    <location>
        <begin position="70"/>
        <end position="86"/>
    </location>
</feature>
<reference evidence="3" key="1">
    <citation type="journal article" date="2019" name="Int. J. Syst. Evol. Microbiol.">
        <title>The Global Catalogue of Microorganisms (GCM) 10K type strain sequencing project: providing services to taxonomists for standard genome sequencing and annotation.</title>
        <authorList>
            <consortium name="The Broad Institute Genomics Platform"/>
            <consortium name="The Broad Institute Genome Sequencing Center for Infectious Disease"/>
            <person name="Wu L."/>
            <person name="Ma J."/>
        </authorList>
    </citation>
    <scope>NUCLEOTIDE SEQUENCE [LARGE SCALE GENOMIC DNA]</scope>
    <source>
        <strain evidence="3">CCUG 62982</strain>
    </source>
</reference>
<feature type="transmembrane region" description="Helical" evidence="1">
    <location>
        <begin position="6"/>
        <end position="29"/>
    </location>
</feature>
<keyword evidence="1" id="KW-0472">Membrane</keyword>
<comment type="caution">
    <text evidence="2">The sequence shown here is derived from an EMBL/GenBank/DDBJ whole genome shotgun (WGS) entry which is preliminary data.</text>
</comment>
<protein>
    <submittedName>
        <fullName evidence="2">Uncharacterized protein</fullName>
    </submittedName>
</protein>
<evidence type="ECO:0000313" key="2">
    <source>
        <dbReference type="EMBL" id="MFD0948311.1"/>
    </source>
</evidence>
<name>A0ABW3H9Z5_9SPHN</name>
<dbReference type="RefSeq" id="WP_264946058.1">
    <property type="nucleotide sequence ID" value="NZ_JAPDRA010000011.1"/>
</dbReference>
<accession>A0ABW3H9Z5</accession>
<sequence>MFSAYSTGALIGGLIAIYVLHMLWEFILFKRVFNDPVAGKLLSVVAAYCTSSAIYGFAAANGGPYRWDGFTAYLIPALVVGIFAGLRGMRLRKEIEAEEA</sequence>
<proteinExistence type="predicted"/>
<feature type="transmembrane region" description="Helical" evidence="1">
    <location>
        <begin position="41"/>
        <end position="58"/>
    </location>
</feature>